<organism evidence="12 13">
    <name type="scientific">Selenomonas sputigena (strain ATCC 35185 / DSM 20758 / CCUG 44933 / VPI D19B-28)</name>
    <dbReference type="NCBI Taxonomy" id="546271"/>
    <lineage>
        <taxon>Bacteria</taxon>
        <taxon>Bacillati</taxon>
        <taxon>Bacillota</taxon>
        <taxon>Negativicutes</taxon>
        <taxon>Selenomonadales</taxon>
        <taxon>Selenomonadaceae</taxon>
        <taxon>Selenomonas</taxon>
    </lineage>
</organism>
<keyword evidence="8" id="KW-0175">Coiled coil</keyword>
<dbReference type="GO" id="GO:0015562">
    <property type="term" value="F:efflux transmembrane transporter activity"/>
    <property type="evidence" value="ECO:0007669"/>
    <property type="project" value="InterPro"/>
</dbReference>
<feature type="chain" id="PRO_5010110849" evidence="10">
    <location>
        <begin position="28"/>
        <end position="532"/>
    </location>
</feature>
<dbReference type="AlphaFoldDB" id="C9LT54"/>
<dbReference type="InterPro" id="IPR051906">
    <property type="entry name" value="TolC-like"/>
</dbReference>
<evidence type="ECO:0000256" key="10">
    <source>
        <dbReference type="SAM" id="SignalP"/>
    </source>
</evidence>
<dbReference type="PANTHER" id="PTHR30026">
    <property type="entry name" value="OUTER MEMBRANE PROTEIN TOLC"/>
    <property type="match status" value="1"/>
</dbReference>
<evidence type="ECO:0000313" key="13">
    <source>
        <dbReference type="Proteomes" id="UP000003505"/>
    </source>
</evidence>
<reference evidence="11 14" key="2">
    <citation type="submission" date="2011-04" db="EMBL/GenBank/DDBJ databases">
        <title>The complete genome of Selenomonas sputigena DSM 20758.</title>
        <authorList>
            <consortium name="US DOE Joint Genome Institute (JGI-PGF)"/>
            <person name="Lucas S."/>
            <person name="Copeland A."/>
            <person name="Lapidus A."/>
            <person name="Bruce D."/>
            <person name="Goodwin L."/>
            <person name="Pitluck S."/>
            <person name="Peters L."/>
            <person name="Kyrpides N."/>
            <person name="Mavromatis K."/>
            <person name="Ivanova N."/>
            <person name="Ovchinnikova G."/>
            <person name="Teshima H."/>
            <person name="Detter J.C."/>
            <person name="Tapia R."/>
            <person name="Han C."/>
            <person name="Land M."/>
            <person name="Hauser L."/>
            <person name="Markowitz V."/>
            <person name="Cheng J.-F."/>
            <person name="Hugenholtz P."/>
            <person name="Woyke T."/>
            <person name="Wu D."/>
            <person name="Gronow S."/>
            <person name="Wellnitz S."/>
            <person name="Schneider S."/>
            <person name="Klenk H.-P."/>
            <person name="Eisen J.A."/>
        </authorList>
    </citation>
    <scope>NUCLEOTIDE SEQUENCE [LARGE SCALE GENOMIC DNA]</scope>
    <source>
        <strain evidence="11">ATCC 35185</strain>
        <strain evidence="14">ATCC 35185 / DSM 20758 / VPI D19B-28</strain>
    </source>
</reference>
<keyword evidence="4" id="KW-1134">Transmembrane beta strand</keyword>
<evidence type="ECO:0000256" key="1">
    <source>
        <dbReference type="ARBA" id="ARBA00004442"/>
    </source>
</evidence>
<dbReference type="KEGG" id="ssg:Selsp_1554"/>
<dbReference type="eggNOG" id="COG1538">
    <property type="taxonomic scope" value="Bacteria"/>
</dbReference>
<feature type="region of interest" description="Disordered" evidence="9">
    <location>
        <begin position="508"/>
        <end position="532"/>
    </location>
</feature>
<dbReference type="Proteomes" id="UP000011124">
    <property type="component" value="Chromosome"/>
</dbReference>
<keyword evidence="7" id="KW-0998">Cell outer membrane</keyword>
<dbReference type="SUPFAM" id="SSF56954">
    <property type="entry name" value="Outer membrane efflux proteins (OEP)"/>
    <property type="match status" value="1"/>
</dbReference>
<comment type="subcellular location">
    <subcellularLocation>
        <location evidence="1">Cell outer membrane</location>
    </subcellularLocation>
</comment>
<evidence type="ECO:0000256" key="5">
    <source>
        <dbReference type="ARBA" id="ARBA00022692"/>
    </source>
</evidence>
<feature type="coiled-coil region" evidence="8">
    <location>
        <begin position="315"/>
        <end position="372"/>
    </location>
</feature>
<dbReference type="GO" id="GO:0009279">
    <property type="term" value="C:cell outer membrane"/>
    <property type="evidence" value="ECO:0007669"/>
    <property type="project" value="UniProtKB-SubCell"/>
</dbReference>
<comment type="similarity">
    <text evidence="2">Belongs to the outer membrane factor (OMF) (TC 1.B.17) family.</text>
</comment>
<evidence type="ECO:0000313" key="12">
    <source>
        <dbReference type="EMBL" id="EEX77900.1"/>
    </source>
</evidence>
<keyword evidence="5" id="KW-0812">Transmembrane</keyword>
<proteinExistence type="inferred from homology"/>
<feature type="coiled-coil region" evidence="8">
    <location>
        <begin position="184"/>
        <end position="211"/>
    </location>
</feature>
<evidence type="ECO:0000256" key="4">
    <source>
        <dbReference type="ARBA" id="ARBA00022452"/>
    </source>
</evidence>
<evidence type="ECO:0000313" key="11">
    <source>
        <dbReference type="EMBL" id="AEC00511.1"/>
    </source>
</evidence>
<dbReference type="PANTHER" id="PTHR30026:SF21">
    <property type="entry name" value="SLR1270 PROTEIN"/>
    <property type="match status" value="1"/>
</dbReference>
<sequence length="532" mass="57411">MKKWRRKPWSLLLAGAFLYSMSSVAAAADLSLAGAVELALSQNADLKITKQAEESALASLGEAKSEKGFSVSASGGYSIGRNWQDRGNTTSSGLNASVKSGVNIWDGGKASGGIDSAKIAILTARLKTARAEEKLRLSVIEAYYNALQAKKTVGVNKASVDNYQAHLTNVEQLFSAGSKARMDVLRASVELSDARQTLIKAENEYEISLAKLRNLVNMDRDEPLRLTDDAVYSPFAPALSDCLAFGVENRKELWIDNYDVVRKELDIEVVKAGYTPQIDFSLSASANKDFEPASASSRGVTAGINMNWNIFDGGRKKARIEAAEAALDAARLQLEKDRNDVDYDIRAAYFSMKEAENRLNSTQDAVDKAKEDYFIAREKYRAGEGIMLDIIDAQLALSKAEMNHISAQYDFARGKAQVENAMGQSLTESEQRAADAMDAVPLARAEISRRDAVHAYEENEKAMKERQDRTVIPFRASEAAAAKQSAVQKERASGAKVSNTMNTANAANATNAADTDSAANAAAAAAGNGGRA</sequence>
<dbReference type="Gene3D" id="1.20.1600.10">
    <property type="entry name" value="Outer membrane efflux proteins (OEP)"/>
    <property type="match status" value="1"/>
</dbReference>
<keyword evidence="10" id="KW-0732">Signal</keyword>
<reference evidence="12 13" key="1">
    <citation type="submission" date="2009-09" db="EMBL/GenBank/DDBJ databases">
        <authorList>
            <person name="Weinstock G."/>
            <person name="Sodergren E."/>
            <person name="Clifton S."/>
            <person name="Fulton L."/>
            <person name="Fulton B."/>
            <person name="Courtney L."/>
            <person name="Fronick C."/>
            <person name="Harrison M."/>
            <person name="Strong C."/>
            <person name="Farmer C."/>
            <person name="Delahaunty K."/>
            <person name="Markovic C."/>
            <person name="Hall O."/>
            <person name="Minx P."/>
            <person name="Tomlinson C."/>
            <person name="Mitreva M."/>
            <person name="Nelson J."/>
            <person name="Hou S."/>
            <person name="Wollam A."/>
            <person name="Pepin K.H."/>
            <person name="Johnson M."/>
            <person name="Bhonagiri V."/>
            <person name="Nash W.E."/>
            <person name="Warren W."/>
            <person name="Chinwalla A."/>
            <person name="Mardis E.R."/>
            <person name="Wilson R.K."/>
        </authorList>
    </citation>
    <scope>NUCLEOTIDE SEQUENCE [LARGE SCALE GENOMIC DNA]</scope>
    <source>
        <strain evidence="12">ATCC 35185</strain>
        <strain evidence="13">ATCC 35185 / DSM 20758 / VPI D19B-28</strain>
    </source>
</reference>
<dbReference type="Pfam" id="PF02321">
    <property type="entry name" value="OEP"/>
    <property type="match status" value="2"/>
</dbReference>
<dbReference type="EMBL" id="CP002637">
    <property type="protein sequence ID" value="AEC00511.1"/>
    <property type="molecule type" value="Genomic_DNA"/>
</dbReference>
<evidence type="ECO:0000256" key="6">
    <source>
        <dbReference type="ARBA" id="ARBA00023136"/>
    </source>
</evidence>
<dbReference type="RefSeq" id="WP_006191559.1">
    <property type="nucleotide sequence ID" value="NC_015437.1"/>
</dbReference>
<name>C9LT54_SELS3</name>
<keyword evidence="14" id="KW-1185">Reference proteome</keyword>
<dbReference type="GO" id="GO:1990281">
    <property type="term" value="C:efflux pump complex"/>
    <property type="evidence" value="ECO:0007669"/>
    <property type="project" value="TreeGrafter"/>
</dbReference>
<evidence type="ECO:0000256" key="3">
    <source>
        <dbReference type="ARBA" id="ARBA00022448"/>
    </source>
</evidence>
<dbReference type="EMBL" id="ACKP02000012">
    <property type="protein sequence ID" value="EEX77900.1"/>
    <property type="molecule type" value="Genomic_DNA"/>
</dbReference>
<evidence type="ECO:0000313" key="14">
    <source>
        <dbReference type="Proteomes" id="UP000011124"/>
    </source>
</evidence>
<dbReference type="Proteomes" id="UP000003505">
    <property type="component" value="Unassembled WGS sequence"/>
</dbReference>
<dbReference type="OrthoDB" id="6395775at2"/>
<dbReference type="STRING" id="546271.Selsp_1554"/>
<feature type="compositionally biased region" description="Low complexity" evidence="9">
    <location>
        <begin position="508"/>
        <end position="526"/>
    </location>
</feature>
<evidence type="ECO:0000256" key="8">
    <source>
        <dbReference type="SAM" id="Coils"/>
    </source>
</evidence>
<dbReference type="HOGENOM" id="CLU_012817_10_6_9"/>
<keyword evidence="3" id="KW-0813">Transport</keyword>
<evidence type="ECO:0000256" key="9">
    <source>
        <dbReference type="SAM" id="MobiDB-lite"/>
    </source>
</evidence>
<dbReference type="GO" id="GO:0015288">
    <property type="term" value="F:porin activity"/>
    <property type="evidence" value="ECO:0007669"/>
    <property type="project" value="TreeGrafter"/>
</dbReference>
<gene>
    <name evidence="11" type="ordered locus">Selsp_1554</name>
    <name evidence="12" type="ORF">SELSPUOL_00634</name>
</gene>
<evidence type="ECO:0000256" key="2">
    <source>
        <dbReference type="ARBA" id="ARBA00007613"/>
    </source>
</evidence>
<accession>C9LT54</accession>
<protein>
    <submittedName>
        <fullName evidence="12">Outer membrane efflux protein</fullName>
    </submittedName>
</protein>
<evidence type="ECO:0000256" key="7">
    <source>
        <dbReference type="ARBA" id="ARBA00023237"/>
    </source>
</evidence>
<feature type="signal peptide" evidence="10">
    <location>
        <begin position="1"/>
        <end position="27"/>
    </location>
</feature>
<keyword evidence="6" id="KW-0472">Membrane</keyword>
<dbReference type="InterPro" id="IPR003423">
    <property type="entry name" value="OMP_efflux"/>
</dbReference>